<reference evidence="1 2" key="1">
    <citation type="submission" date="2015-07" db="EMBL/GenBank/DDBJ databases">
        <title>The genome of Habropoda laboriosa.</title>
        <authorList>
            <person name="Pan H."/>
            <person name="Kapheim K."/>
        </authorList>
    </citation>
    <scope>NUCLEOTIDE SEQUENCE [LARGE SCALE GENOMIC DNA]</scope>
    <source>
        <strain evidence="1">0110345459</strain>
    </source>
</reference>
<keyword evidence="2" id="KW-1185">Reference proteome</keyword>
<protein>
    <submittedName>
        <fullName evidence="1">Uncharacterized protein</fullName>
    </submittedName>
</protein>
<accession>A0A0L7RJX2</accession>
<proteinExistence type="predicted"/>
<sequence>MYDKRVTHTHVLYSLLKAEQYRNLVDFDNHLDDISLDWQNRKLNKIIDEAMKKQIWISR</sequence>
<dbReference type="InterPro" id="IPR005366">
    <property type="entry name" value="EMC8/9"/>
</dbReference>
<dbReference type="Pfam" id="PF03665">
    <property type="entry name" value="UPF0172"/>
    <property type="match status" value="1"/>
</dbReference>
<name>A0A0L7RJX2_9HYME</name>
<dbReference type="AlphaFoldDB" id="A0A0L7RJX2"/>
<evidence type="ECO:0000313" key="2">
    <source>
        <dbReference type="Proteomes" id="UP000053825"/>
    </source>
</evidence>
<dbReference type="STRING" id="597456.A0A0L7RJX2"/>
<dbReference type="GO" id="GO:0072546">
    <property type="term" value="C:EMC complex"/>
    <property type="evidence" value="ECO:0007669"/>
    <property type="project" value="InterPro"/>
</dbReference>
<gene>
    <name evidence="1" type="ORF">WH47_06226</name>
</gene>
<dbReference type="Proteomes" id="UP000053825">
    <property type="component" value="Unassembled WGS sequence"/>
</dbReference>
<organism evidence="1 2">
    <name type="scientific">Habropoda laboriosa</name>
    <dbReference type="NCBI Taxonomy" id="597456"/>
    <lineage>
        <taxon>Eukaryota</taxon>
        <taxon>Metazoa</taxon>
        <taxon>Ecdysozoa</taxon>
        <taxon>Arthropoda</taxon>
        <taxon>Hexapoda</taxon>
        <taxon>Insecta</taxon>
        <taxon>Pterygota</taxon>
        <taxon>Neoptera</taxon>
        <taxon>Endopterygota</taxon>
        <taxon>Hymenoptera</taxon>
        <taxon>Apocrita</taxon>
        <taxon>Aculeata</taxon>
        <taxon>Apoidea</taxon>
        <taxon>Anthophila</taxon>
        <taxon>Apidae</taxon>
        <taxon>Habropoda</taxon>
    </lineage>
</organism>
<dbReference type="EMBL" id="KQ414578">
    <property type="protein sequence ID" value="KOC71165.1"/>
    <property type="molecule type" value="Genomic_DNA"/>
</dbReference>
<evidence type="ECO:0000313" key="1">
    <source>
        <dbReference type="EMBL" id="KOC71165.1"/>
    </source>
</evidence>
<dbReference type="OrthoDB" id="194468at2759"/>